<dbReference type="RefSeq" id="WP_188495200.1">
    <property type="nucleotide sequence ID" value="NZ_BMGA01000009.1"/>
</dbReference>
<dbReference type="PANTHER" id="PTHR12526">
    <property type="entry name" value="GLYCOSYLTRANSFERASE"/>
    <property type="match status" value="1"/>
</dbReference>
<evidence type="ECO:0000259" key="1">
    <source>
        <dbReference type="Pfam" id="PF00534"/>
    </source>
</evidence>
<dbReference type="InterPro" id="IPR001296">
    <property type="entry name" value="Glyco_trans_1"/>
</dbReference>
<dbReference type="Gene3D" id="3.40.50.2000">
    <property type="entry name" value="Glycogen Phosphorylase B"/>
    <property type="match status" value="2"/>
</dbReference>
<sequence length="361" mass="41102">MRVLQLIDSLEAGGAERMALNYANALSAEIEFSGLVATRKEGVLKKQLDDKVHYLFLNKKNTVDFKAVLKLRKYIIRNQVQLIQAHSSSFFLAVLVKLTLPNIKIIWHDHYGNSEFLENRSKYALQLASFFFNGSIAVNEILKHWASAHLYCKNGIYLSNFATIEDTKETKTIVQGQEGKRILCLANLRRQKNHFLLVEVATRLKVSHPDWSFHLVGKDFEDNYSHQLKEILKIRDLQNHVFVYNSCSDVGKVLEQVQLGVLTSDSEGLPVALLEYALHKKAVVVTSVGQVSAVVQDGKNGFLIPAGDVNLFYNRLTELINNPSLQDRFSESLYRIVVEQFSQASIIKKYIHWINIIIVNE</sequence>
<dbReference type="Proteomes" id="UP000658793">
    <property type="component" value="Unassembled WGS sequence"/>
</dbReference>
<keyword evidence="4" id="KW-1185">Reference proteome</keyword>
<evidence type="ECO:0000259" key="2">
    <source>
        <dbReference type="Pfam" id="PF13439"/>
    </source>
</evidence>
<evidence type="ECO:0000313" key="3">
    <source>
        <dbReference type="EMBL" id="GGA86166.1"/>
    </source>
</evidence>
<dbReference type="GO" id="GO:0016740">
    <property type="term" value="F:transferase activity"/>
    <property type="evidence" value="ECO:0007669"/>
    <property type="project" value="UniProtKB-KW"/>
</dbReference>
<feature type="domain" description="Glycosyltransferase subfamily 4-like N-terminal" evidence="2">
    <location>
        <begin position="13"/>
        <end position="126"/>
    </location>
</feature>
<feature type="domain" description="Glycosyl transferase family 1" evidence="1">
    <location>
        <begin position="176"/>
        <end position="332"/>
    </location>
</feature>
<dbReference type="EMBL" id="BMGA01000009">
    <property type="protein sequence ID" value="GGA86166.1"/>
    <property type="molecule type" value="Genomic_DNA"/>
</dbReference>
<gene>
    <name evidence="3" type="ORF">GCM10008015_28580</name>
</gene>
<reference evidence="4" key="1">
    <citation type="journal article" date="2019" name="Int. J. Syst. Evol. Microbiol.">
        <title>The Global Catalogue of Microorganisms (GCM) 10K type strain sequencing project: providing services to taxonomists for standard genome sequencing and annotation.</title>
        <authorList>
            <consortium name="The Broad Institute Genomics Platform"/>
            <consortium name="The Broad Institute Genome Sequencing Center for Infectious Disease"/>
            <person name="Wu L."/>
            <person name="Ma J."/>
        </authorList>
    </citation>
    <scope>NUCLEOTIDE SEQUENCE [LARGE SCALE GENOMIC DNA]</scope>
    <source>
        <strain evidence="4">CGMCC 1.12811</strain>
    </source>
</reference>
<dbReference type="Pfam" id="PF13439">
    <property type="entry name" value="Glyco_transf_4"/>
    <property type="match status" value="1"/>
</dbReference>
<proteinExistence type="predicted"/>
<evidence type="ECO:0000313" key="4">
    <source>
        <dbReference type="Proteomes" id="UP000658793"/>
    </source>
</evidence>
<protein>
    <submittedName>
        <fullName evidence="3">Glycosyl transferase</fullName>
    </submittedName>
</protein>
<name>A0ABQ1HQD5_9FLAO</name>
<dbReference type="PANTHER" id="PTHR12526:SF630">
    <property type="entry name" value="GLYCOSYLTRANSFERASE"/>
    <property type="match status" value="1"/>
</dbReference>
<dbReference type="InterPro" id="IPR028098">
    <property type="entry name" value="Glyco_trans_4-like_N"/>
</dbReference>
<dbReference type="SUPFAM" id="SSF53756">
    <property type="entry name" value="UDP-Glycosyltransferase/glycogen phosphorylase"/>
    <property type="match status" value="1"/>
</dbReference>
<comment type="caution">
    <text evidence="3">The sequence shown here is derived from an EMBL/GenBank/DDBJ whole genome shotgun (WGS) entry which is preliminary data.</text>
</comment>
<organism evidence="3 4">
    <name type="scientific">Flavobacterium palustre</name>
    <dbReference type="NCBI Taxonomy" id="1476463"/>
    <lineage>
        <taxon>Bacteria</taxon>
        <taxon>Pseudomonadati</taxon>
        <taxon>Bacteroidota</taxon>
        <taxon>Flavobacteriia</taxon>
        <taxon>Flavobacteriales</taxon>
        <taxon>Flavobacteriaceae</taxon>
        <taxon>Flavobacterium</taxon>
    </lineage>
</organism>
<keyword evidence="3" id="KW-0808">Transferase</keyword>
<dbReference type="Pfam" id="PF00534">
    <property type="entry name" value="Glycos_transf_1"/>
    <property type="match status" value="1"/>
</dbReference>
<accession>A0ABQ1HQD5</accession>